<sequence>MTDLTEDEKKQDELYREEGRLLFAGEATFMKGAVAIDGLPPIETVEIAFAGRSNVGKSSLVNALTGRKTLAKVSNTPGRTQELNFFRIGTRLTMVDMPGYGFAEAPEAKVRAWTRLVLDYLRGRTNLGRVYVLIDSRHGVKNTDTPVLDLLDKTAVSYQVVLTKWDQVKKGDRETRLDEVRAALARRPAAYPEIIVTSSKEGEGLADLKAAIVRLIAERA</sequence>
<dbReference type="PROSITE" id="PS51706">
    <property type="entry name" value="G_ENGB"/>
    <property type="match status" value="1"/>
</dbReference>
<dbReference type="PANTHER" id="PTHR11649:SF13">
    <property type="entry name" value="ENGB-TYPE G DOMAIN-CONTAINING PROTEIN"/>
    <property type="match status" value="1"/>
</dbReference>
<evidence type="ECO:0000313" key="12">
    <source>
        <dbReference type="EMBL" id="MFC5066603.1"/>
    </source>
</evidence>
<proteinExistence type="inferred from homology"/>
<organism evidence="12 13">
    <name type="scientific">Flaviflagellibacter deserti</name>
    <dbReference type="NCBI Taxonomy" id="2267266"/>
    <lineage>
        <taxon>Bacteria</taxon>
        <taxon>Pseudomonadati</taxon>
        <taxon>Pseudomonadota</taxon>
        <taxon>Alphaproteobacteria</taxon>
        <taxon>Hyphomicrobiales</taxon>
        <taxon>Flaviflagellibacter</taxon>
    </lineage>
</organism>
<dbReference type="Gene3D" id="3.40.50.300">
    <property type="entry name" value="P-loop containing nucleotide triphosphate hydrolases"/>
    <property type="match status" value="1"/>
</dbReference>
<dbReference type="EMBL" id="JBHSJF010000001">
    <property type="protein sequence ID" value="MFC5066603.1"/>
    <property type="molecule type" value="Genomic_DNA"/>
</dbReference>
<comment type="cofactor">
    <cofactor evidence="1">
        <name>Mg(2+)</name>
        <dbReference type="ChEBI" id="CHEBI:18420"/>
    </cofactor>
</comment>
<dbReference type="PANTHER" id="PTHR11649">
    <property type="entry name" value="MSS1/TRME-RELATED GTP-BINDING PROTEIN"/>
    <property type="match status" value="1"/>
</dbReference>
<keyword evidence="7 10" id="KW-0342">GTP-binding</keyword>
<gene>
    <name evidence="12" type="primary">yihA</name>
    <name evidence="10" type="synonym">engB</name>
    <name evidence="12" type="ORF">ACFPFW_01075</name>
</gene>
<protein>
    <recommendedName>
        <fullName evidence="10">Probable GTP-binding protein EngB</fullName>
    </recommendedName>
</protein>
<keyword evidence="6" id="KW-0460">Magnesium</keyword>
<evidence type="ECO:0000259" key="11">
    <source>
        <dbReference type="PROSITE" id="PS51706"/>
    </source>
</evidence>
<evidence type="ECO:0000256" key="7">
    <source>
        <dbReference type="ARBA" id="ARBA00023134"/>
    </source>
</evidence>
<evidence type="ECO:0000256" key="10">
    <source>
        <dbReference type="HAMAP-Rule" id="MF_00321"/>
    </source>
</evidence>
<keyword evidence="9 10" id="KW-0131">Cell cycle</keyword>
<dbReference type="NCBIfam" id="TIGR03598">
    <property type="entry name" value="GTPase_YsxC"/>
    <property type="match status" value="1"/>
</dbReference>
<evidence type="ECO:0000256" key="9">
    <source>
        <dbReference type="ARBA" id="ARBA00023306"/>
    </source>
</evidence>
<keyword evidence="13" id="KW-1185">Reference proteome</keyword>
<evidence type="ECO:0000256" key="5">
    <source>
        <dbReference type="ARBA" id="ARBA00022741"/>
    </source>
</evidence>
<dbReference type="RefSeq" id="WP_114955592.1">
    <property type="nucleotide sequence ID" value="NZ_JBHSJF010000001.1"/>
</dbReference>
<keyword evidence="4" id="KW-0479">Metal-binding</keyword>
<dbReference type="InterPro" id="IPR030393">
    <property type="entry name" value="G_ENGB_dom"/>
</dbReference>
<evidence type="ECO:0000256" key="1">
    <source>
        <dbReference type="ARBA" id="ARBA00001946"/>
    </source>
</evidence>
<keyword evidence="5 10" id="KW-0547">Nucleotide-binding</keyword>
<dbReference type="Proteomes" id="UP001595796">
    <property type="component" value="Unassembled WGS sequence"/>
</dbReference>
<dbReference type="InterPro" id="IPR019987">
    <property type="entry name" value="GTP-bd_ribosome_bio_YsxC"/>
</dbReference>
<dbReference type="SUPFAM" id="SSF52540">
    <property type="entry name" value="P-loop containing nucleoside triphosphate hydrolases"/>
    <property type="match status" value="1"/>
</dbReference>
<dbReference type="InterPro" id="IPR006073">
    <property type="entry name" value="GTP-bd"/>
</dbReference>
<keyword evidence="3 10" id="KW-0132">Cell division</keyword>
<evidence type="ECO:0000256" key="3">
    <source>
        <dbReference type="ARBA" id="ARBA00022618"/>
    </source>
</evidence>
<evidence type="ECO:0000313" key="13">
    <source>
        <dbReference type="Proteomes" id="UP001595796"/>
    </source>
</evidence>
<accession>A0ABV9YYR1</accession>
<evidence type="ECO:0000256" key="6">
    <source>
        <dbReference type="ARBA" id="ARBA00022842"/>
    </source>
</evidence>
<reference evidence="13" key="1">
    <citation type="journal article" date="2019" name="Int. J. Syst. Evol. Microbiol.">
        <title>The Global Catalogue of Microorganisms (GCM) 10K type strain sequencing project: providing services to taxonomists for standard genome sequencing and annotation.</title>
        <authorList>
            <consortium name="The Broad Institute Genomics Platform"/>
            <consortium name="The Broad Institute Genome Sequencing Center for Infectious Disease"/>
            <person name="Wu L."/>
            <person name="Ma J."/>
        </authorList>
    </citation>
    <scope>NUCLEOTIDE SEQUENCE [LARGE SCALE GENOMIC DNA]</scope>
    <source>
        <strain evidence="13">CGMCC 1.16444</strain>
    </source>
</reference>
<evidence type="ECO:0000256" key="4">
    <source>
        <dbReference type="ARBA" id="ARBA00022723"/>
    </source>
</evidence>
<comment type="similarity">
    <text evidence="2 10">Belongs to the TRAFAC class TrmE-Era-EngA-EngB-Septin-like GTPase superfamily. EngB GTPase family.</text>
</comment>
<evidence type="ECO:0000256" key="8">
    <source>
        <dbReference type="ARBA" id="ARBA00023210"/>
    </source>
</evidence>
<comment type="caution">
    <text evidence="12">The sequence shown here is derived from an EMBL/GenBank/DDBJ whole genome shotgun (WGS) entry which is preliminary data.</text>
</comment>
<name>A0ABV9YYR1_9HYPH</name>
<comment type="function">
    <text evidence="10">Necessary for normal cell division and for the maintenance of normal septation.</text>
</comment>
<dbReference type="InterPro" id="IPR027417">
    <property type="entry name" value="P-loop_NTPase"/>
</dbReference>
<dbReference type="CDD" id="cd01876">
    <property type="entry name" value="YihA_EngB"/>
    <property type="match status" value="1"/>
</dbReference>
<evidence type="ECO:0000256" key="2">
    <source>
        <dbReference type="ARBA" id="ARBA00009638"/>
    </source>
</evidence>
<feature type="domain" description="EngB-type G" evidence="11">
    <location>
        <begin position="43"/>
        <end position="218"/>
    </location>
</feature>
<dbReference type="Pfam" id="PF01926">
    <property type="entry name" value="MMR_HSR1"/>
    <property type="match status" value="1"/>
</dbReference>
<dbReference type="HAMAP" id="MF_00321">
    <property type="entry name" value="GTPase_EngB"/>
    <property type="match status" value="1"/>
</dbReference>
<keyword evidence="8 10" id="KW-0717">Septation</keyword>